<feature type="non-terminal residue" evidence="1">
    <location>
        <position position="1"/>
    </location>
</feature>
<dbReference type="Gene3D" id="2.60.40.420">
    <property type="entry name" value="Cupredoxins - blue copper proteins"/>
    <property type="match status" value="1"/>
</dbReference>
<name>H0QN25_ARTG1</name>
<accession>H0QN25</accession>
<proteinExistence type="predicted"/>
<reference evidence="1 2" key="1">
    <citation type="submission" date="2011-12" db="EMBL/GenBank/DDBJ databases">
        <title>Whole genome shotgun sequence of Arthrobacter globiformis NBRC 12137.</title>
        <authorList>
            <person name="Miyazawa S."/>
            <person name="Hosoyama A."/>
            <person name="Tsuchikane K."/>
            <person name="Katsumata H."/>
            <person name="Yamazaki S."/>
            <person name="Fujita N."/>
        </authorList>
    </citation>
    <scope>NUCLEOTIDE SEQUENCE [LARGE SCALE GENOMIC DNA]</scope>
    <source>
        <strain evidence="1 2">NBRC 12137</strain>
    </source>
</reference>
<comment type="caution">
    <text evidence="1">The sequence shown here is derived from an EMBL/GenBank/DDBJ whole genome shotgun (WGS) entry which is preliminary data.</text>
</comment>
<sequence>YADGTSGAAKNDDGVASGATYTYEVPERAGPGPMDGSPVMWMYHSQTDEVADDYSGLVGPMVITKASAARTDGTPNDVDREFFLQFKVSDENASPYLQRNIDKFAGKPATVSSDDEEFGESNLMHSVNGYVYGNEPLEALTMKKGERVRWYLMGVGTEVDLHTPHWHGNTVTALGMRTDVVNLLPASMVVADMVPDDVGT</sequence>
<dbReference type="RefSeq" id="WP_003802385.1">
    <property type="nucleotide sequence ID" value="NZ_BAEG01000059.1"/>
</dbReference>
<evidence type="ECO:0000313" key="1">
    <source>
        <dbReference type="EMBL" id="GAB14226.1"/>
    </source>
</evidence>
<dbReference type="AlphaFoldDB" id="H0QN25"/>
<protein>
    <submittedName>
        <fullName evidence="1">Putative oxidase</fullName>
    </submittedName>
</protein>
<gene>
    <name evidence="1" type="ORF">ARGLB_059_00010</name>
</gene>
<dbReference type="STRING" id="1077972.ARGLB_059_00010"/>
<evidence type="ECO:0000313" key="2">
    <source>
        <dbReference type="Proteomes" id="UP000003828"/>
    </source>
</evidence>
<organism evidence="1 2">
    <name type="scientific">Arthrobacter globiformis (strain ATCC 8010 / DSM 20124 / JCM 1332 / NBRC 12137 / NCIMB 8907 / NRRL B-2979 / 168)</name>
    <dbReference type="NCBI Taxonomy" id="1077972"/>
    <lineage>
        <taxon>Bacteria</taxon>
        <taxon>Bacillati</taxon>
        <taxon>Actinomycetota</taxon>
        <taxon>Actinomycetes</taxon>
        <taxon>Micrococcales</taxon>
        <taxon>Micrococcaceae</taxon>
        <taxon>Arthrobacter</taxon>
    </lineage>
</organism>
<dbReference type="SUPFAM" id="SSF49503">
    <property type="entry name" value="Cupredoxins"/>
    <property type="match status" value="2"/>
</dbReference>
<keyword evidence="2" id="KW-1185">Reference proteome</keyword>
<dbReference type="eggNOG" id="COG2132">
    <property type="taxonomic scope" value="Bacteria"/>
</dbReference>
<dbReference type="Proteomes" id="UP000003828">
    <property type="component" value="Unassembled WGS sequence"/>
</dbReference>
<dbReference type="EMBL" id="BAEG01000059">
    <property type="protein sequence ID" value="GAB14226.1"/>
    <property type="molecule type" value="Genomic_DNA"/>
</dbReference>
<dbReference type="InterPro" id="IPR008972">
    <property type="entry name" value="Cupredoxin"/>
</dbReference>